<evidence type="ECO:0000313" key="2">
    <source>
        <dbReference type="Proteomes" id="UP000651482"/>
    </source>
</evidence>
<keyword evidence="2" id="KW-1185">Reference proteome</keyword>
<name>A0A926HS71_9FIRM</name>
<proteinExistence type="predicted"/>
<gene>
    <name evidence="1" type="ORF">IAG03_05805</name>
</gene>
<evidence type="ECO:0000313" key="1">
    <source>
        <dbReference type="EMBL" id="MBC8533525.1"/>
    </source>
</evidence>
<dbReference type="Proteomes" id="UP000651482">
    <property type="component" value="Unassembled WGS sequence"/>
</dbReference>
<dbReference type="AlphaFoldDB" id="A0A926HS71"/>
<dbReference type="EMBL" id="JACRSN010000007">
    <property type="protein sequence ID" value="MBC8533525.1"/>
    <property type="molecule type" value="Genomic_DNA"/>
</dbReference>
<sequence>MVSKTPCVLVCVTGQKDCVRLIETGVQIAGQLQKIPVRVLNVQPACAGYETDGEELEYLRQKARSVSADMTVFFNDDPALITAGFVKQTGAVQIVTGMAGTPTNGFIDLLHKLVPEITISMVSKEGNIYHIYPESVPNGVRLLQKTAAEAT</sequence>
<comment type="caution">
    <text evidence="1">The sequence shown here is derived from an EMBL/GenBank/DDBJ whole genome shotgun (WGS) entry which is preliminary data.</text>
</comment>
<organism evidence="1 2">
    <name type="scientific">Yeguia hominis</name>
    <dbReference type="NCBI Taxonomy" id="2763662"/>
    <lineage>
        <taxon>Bacteria</taxon>
        <taxon>Bacillati</taxon>
        <taxon>Bacillota</taxon>
        <taxon>Clostridia</taxon>
        <taxon>Eubacteriales</taxon>
        <taxon>Yeguiaceae</taxon>
        <taxon>Yeguia</taxon>
    </lineage>
</organism>
<dbReference type="RefSeq" id="WP_249319204.1">
    <property type="nucleotide sequence ID" value="NZ_JACRSN010000007.1"/>
</dbReference>
<protein>
    <submittedName>
        <fullName evidence="1">Uncharacterized protein</fullName>
    </submittedName>
</protein>
<accession>A0A926HS71</accession>
<reference evidence="1" key="1">
    <citation type="submission" date="2020-08" db="EMBL/GenBank/DDBJ databases">
        <title>Genome public.</title>
        <authorList>
            <person name="Liu C."/>
            <person name="Sun Q."/>
        </authorList>
    </citation>
    <scope>NUCLEOTIDE SEQUENCE</scope>
    <source>
        <strain evidence="1">NSJ-40</strain>
    </source>
</reference>